<evidence type="ECO:0000256" key="1">
    <source>
        <dbReference type="ARBA" id="ARBA00004141"/>
    </source>
</evidence>
<feature type="transmembrane region" description="Helical" evidence="5">
    <location>
        <begin position="50"/>
        <end position="69"/>
    </location>
</feature>
<keyword evidence="4 5" id="KW-0472">Membrane</keyword>
<sequence length="117" mass="13182">MHPVQVNPDPSSTGLDPKVAGLLCYLLGFITGILFLVLEKRSRFVKFHALQSTIIFAVLVVVNLILTAIPFIGWLFTMILAPLTFILWIVLMLLALQGRMYKLPVIGDWVEKQGNRF</sequence>
<gene>
    <name evidence="6" type="ORF">NQZ67_15840</name>
</gene>
<comment type="subcellular location">
    <subcellularLocation>
        <location evidence="1">Membrane</location>
        <topology evidence="1">Multi-pass membrane protein</topology>
    </subcellularLocation>
</comment>
<keyword evidence="2 5" id="KW-0812">Transmembrane</keyword>
<organism evidence="6 7">
    <name type="scientific">Paenibacillus soyae</name>
    <dbReference type="NCBI Taxonomy" id="2969249"/>
    <lineage>
        <taxon>Bacteria</taxon>
        <taxon>Bacillati</taxon>
        <taxon>Bacillota</taxon>
        <taxon>Bacilli</taxon>
        <taxon>Bacillales</taxon>
        <taxon>Paenibacillaceae</taxon>
        <taxon>Paenibacillus</taxon>
    </lineage>
</organism>
<evidence type="ECO:0000313" key="6">
    <source>
        <dbReference type="EMBL" id="MCR2805358.1"/>
    </source>
</evidence>
<proteinExistence type="predicted"/>
<dbReference type="InterPro" id="IPR019109">
    <property type="entry name" value="MamF_MmsF"/>
</dbReference>
<dbReference type="PANTHER" id="PTHR36460:SF1">
    <property type="entry name" value="UPF0132 DOMAIN PROTEIN (AFU_ORTHOLOGUE AFUA_3G10255)"/>
    <property type="match status" value="1"/>
</dbReference>
<reference evidence="6" key="1">
    <citation type="submission" date="2022-08" db="EMBL/GenBank/DDBJ databases">
        <title>The genomic sequence of strain Paenibacillus sp. SCIV0701.</title>
        <authorList>
            <person name="Zhao H."/>
        </authorList>
    </citation>
    <scope>NUCLEOTIDE SEQUENCE</scope>
    <source>
        <strain evidence="6">SCIV0701</strain>
    </source>
</reference>
<dbReference type="AlphaFoldDB" id="A0A9X2SB68"/>
<accession>A0A9X2SB68</accession>
<dbReference type="Proteomes" id="UP001141950">
    <property type="component" value="Unassembled WGS sequence"/>
</dbReference>
<keyword evidence="7" id="KW-1185">Reference proteome</keyword>
<comment type="caution">
    <text evidence="6">The sequence shown here is derived from an EMBL/GenBank/DDBJ whole genome shotgun (WGS) entry which is preliminary data.</text>
</comment>
<evidence type="ECO:0008006" key="8">
    <source>
        <dbReference type="Google" id="ProtNLM"/>
    </source>
</evidence>
<evidence type="ECO:0000256" key="3">
    <source>
        <dbReference type="ARBA" id="ARBA00022989"/>
    </source>
</evidence>
<dbReference type="PANTHER" id="PTHR36460">
    <property type="entry name" value="UPF0132 DOMAIN PROTEIN (AFU_ORTHOLOGUE AFUA_3G10255)"/>
    <property type="match status" value="1"/>
</dbReference>
<name>A0A9X2SB68_9BACL</name>
<evidence type="ECO:0000256" key="5">
    <source>
        <dbReference type="SAM" id="Phobius"/>
    </source>
</evidence>
<feature type="transmembrane region" description="Helical" evidence="5">
    <location>
        <begin position="75"/>
        <end position="96"/>
    </location>
</feature>
<dbReference type="Pfam" id="PF09685">
    <property type="entry name" value="MamF_MmsF"/>
    <property type="match status" value="1"/>
</dbReference>
<feature type="transmembrane region" description="Helical" evidence="5">
    <location>
        <begin position="20"/>
        <end position="38"/>
    </location>
</feature>
<evidence type="ECO:0000256" key="4">
    <source>
        <dbReference type="ARBA" id="ARBA00023136"/>
    </source>
</evidence>
<dbReference type="EMBL" id="JANIPJ010000011">
    <property type="protein sequence ID" value="MCR2805358.1"/>
    <property type="molecule type" value="Genomic_DNA"/>
</dbReference>
<protein>
    <recommendedName>
        <fullName evidence="8">DUF4870 domain-containing protein</fullName>
    </recommendedName>
</protein>
<dbReference type="GO" id="GO:0016020">
    <property type="term" value="C:membrane"/>
    <property type="evidence" value="ECO:0007669"/>
    <property type="project" value="UniProtKB-SubCell"/>
</dbReference>
<keyword evidence="3 5" id="KW-1133">Transmembrane helix</keyword>
<dbReference type="RefSeq" id="WP_257447664.1">
    <property type="nucleotide sequence ID" value="NZ_JANIPJ010000011.1"/>
</dbReference>
<evidence type="ECO:0000313" key="7">
    <source>
        <dbReference type="Proteomes" id="UP001141950"/>
    </source>
</evidence>
<evidence type="ECO:0000256" key="2">
    <source>
        <dbReference type="ARBA" id="ARBA00022692"/>
    </source>
</evidence>